<evidence type="ECO:0000256" key="6">
    <source>
        <dbReference type="ARBA" id="ARBA00022889"/>
    </source>
</evidence>
<dbReference type="Gene3D" id="2.60.40.1510">
    <property type="entry name" value="ntegrin, alpha v. Chain A, domain 3"/>
    <property type="match status" value="1"/>
</dbReference>
<sequence length="939" mass="104167">MRSTEAQSCCFTPSRVGSGLELRFDQSPTHTYWRVHHSFIGTFRDKEQSQGKHLWGTASCWTRGQECRRPSPLQRKHVGGRLQTHGQQMQYFHDEYVSATRLSHCLGNDQRYCEVGFSIDITKVITVGVSDITASGKSNDPIPYVTGVSQSDERGGYDLYRGYSVASGQLTGDSTPDYLVGVPNDRNTAGTVRIYDGRSYGSLIVSHSFQGAQVASYFGHSVAVADFNSDGLDDVLIGAPLFMDRVTEQLQERGQVVLYLQRRHISFSSQPDQSLIGFSVYGRFGSALAVLGDVDMDGYHDVAVGAPWSGDHEQGQVFIYLGNSNGLSAIPSQVIDSPLPSSRTAFGFTLRGGTDIDGNGYPDLLVGAWAADRALVYRSQAVIRTRVLLSLLPDFLNPEVKRCNRENTPVSCFDVQMCIYVSGHIIPRETALGVELQLDKMKQPMARRTLLLSTNQPQDMIKLMVQREVGVACINQTAYLRSEEDIQDKLSPIFITVNVSILNTTQHALLHGQTHAAAQTRIILDCGDDNICVPDLKLRAEPLSDFVLVGGDQSVLLLVSAENDGEGAYETELVVQIPKHTHFQSSQGVHRPVCVQRKQNHSVIVTCDLGNPMKRGHTLQTGLLFSVGHLEEVESHITFNLRIRSKNQVNHSSNEVLVKVQVKAEVSLEIRGGSSPPEVLLPLPDWQPAMHPDNLEEVGPLVEHVYELRNYGPSAVNARLTVDFPSTWRHHFLLYVFSSASEESLMCKTLNMSQIDPFKLRGNSSSLPVVLPLVQQEEMNVLSQTVHLNCSSSETGCVRFVCDVTALRRGFSAVVRISARLWTHTLVQTSYLNYELVSSAFYDVINASSKVQPLLLPGGHTQTQLSVLWRPPDGEKDVPIGYIILSIISGLLLLSMLCVIFWKLGFFKRTRPPTDDDDDDDDDDDNEQHQMVEESRMTT</sequence>
<evidence type="ECO:0000256" key="12">
    <source>
        <dbReference type="PROSITE-ProRule" id="PRU00803"/>
    </source>
</evidence>
<feature type="domain" description="Integrin alpha third immunoglobulin-like" evidence="17">
    <location>
        <begin position="668"/>
        <end position="869"/>
    </location>
</feature>
<feature type="repeat" description="FG-GAP" evidence="12">
    <location>
        <begin position="332"/>
        <end position="394"/>
    </location>
</feature>
<dbReference type="GO" id="GO:0007160">
    <property type="term" value="P:cell-matrix adhesion"/>
    <property type="evidence" value="ECO:0007669"/>
    <property type="project" value="TreeGrafter"/>
</dbReference>
<comment type="subcellular location">
    <subcellularLocation>
        <location evidence="1 13">Membrane</location>
        <topology evidence="1 13">Single-pass type I membrane protein</topology>
    </subcellularLocation>
</comment>
<reference evidence="18 19" key="1">
    <citation type="submission" date="2019-07" db="EMBL/GenBank/DDBJ databases">
        <title>Chromosome genome assembly for large yellow croaker.</title>
        <authorList>
            <person name="Xiao S."/>
        </authorList>
    </citation>
    <scope>NUCLEOTIDE SEQUENCE [LARGE SCALE GENOMIC DNA]</scope>
    <source>
        <strain evidence="18">JMULYC20181020</strain>
        <tissue evidence="18">Muscle</tissue>
    </source>
</reference>
<evidence type="ECO:0000313" key="18">
    <source>
        <dbReference type="EMBL" id="KAE8282647.1"/>
    </source>
</evidence>
<organism evidence="18 19">
    <name type="scientific">Larimichthys crocea</name>
    <name type="common">Large yellow croaker</name>
    <name type="synonym">Pseudosciaena crocea</name>
    <dbReference type="NCBI Taxonomy" id="215358"/>
    <lineage>
        <taxon>Eukaryota</taxon>
        <taxon>Metazoa</taxon>
        <taxon>Chordata</taxon>
        <taxon>Craniata</taxon>
        <taxon>Vertebrata</taxon>
        <taxon>Euteleostomi</taxon>
        <taxon>Actinopterygii</taxon>
        <taxon>Neopterygii</taxon>
        <taxon>Teleostei</taxon>
        <taxon>Neoteleostei</taxon>
        <taxon>Acanthomorphata</taxon>
        <taxon>Eupercaria</taxon>
        <taxon>Sciaenidae</taxon>
        <taxon>Larimichthys</taxon>
    </lineage>
</organism>
<name>A0A6G0HU89_LARCR</name>
<evidence type="ECO:0000256" key="13">
    <source>
        <dbReference type="RuleBase" id="RU003762"/>
    </source>
</evidence>
<evidence type="ECO:0000256" key="9">
    <source>
        <dbReference type="ARBA" id="ARBA00023136"/>
    </source>
</evidence>
<evidence type="ECO:0000256" key="14">
    <source>
        <dbReference type="SAM" id="MobiDB-lite"/>
    </source>
</evidence>
<dbReference type="InterPro" id="IPR028994">
    <property type="entry name" value="Integrin_alpha_N"/>
</dbReference>
<dbReference type="Pfam" id="PF01839">
    <property type="entry name" value="FG-GAP"/>
    <property type="match status" value="2"/>
</dbReference>
<dbReference type="InterPro" id="IPR013517">
    <property type="entry name" value="FG-GAP"/>
</dbReference>
<dbReference type="AlphaFoldDB" id="A0A6G0HU89"/>
<evidence type="ECO:0000256" key="3">
    <source>
        <dbReference type="ARBA" id="ARBA00022692"/>
    </source>
</evidence>
<evidence type="ECO:0000256" key="7">
    <source>
        <dbReference type="ARBA" id="ARBA00022989"/>
    </source>
</evidence>
<keyword evidence="5" id="KW-0677">Repeat</keyword>
<dbReference type="PANTHER" id="PTHR23220">
    <property type="entry name" value="INTEGRIN ALPHA"/>
    <property type="match status" value="1"/>
</dbReference>
<keyword evidence="11" id="KW-0325">Glycoprotein</keyword>
<dbReference type="Gene3D" id="1.20.5.930">
    <property type="entry name" value="Bicelle-embedded integrin alpha(iib) transmembrane segment"/>
    <property type="match status" value="1"/>
</dbReference>
<dbReference type="Proteomes" id="UP000424527">
    <property type="component" value="Unassembled WGS sequence"/>
</dbReference>
<dbReference type="InterPro" id="IPR013519">
    <property type="entry name" value="Int_alpha_beta-p"/>
</dbReference>
<feature type="transmembrane region" description="Helical" evidence="13">
    <location>
        <begin position="880"/>
        <end position="902"/>
    </location>
</feature>
<keyword evidence="9 13" id="KW-0472">Membrane</keyword>
<comment type="caution">
    <text evidence="18">The sequence shown here is derived from an EMBL/GenBank/DDBJ whole genome shotgun (WGS) entry which is preliminary data.</text>
</comment>
<dbReference type="GO" id="GO:0008305">
    <property type="term" value="C:integrin complex"/>
    <property type="evidence" value="ECO:0007669"/>
    <property type="project" value="InterPro"/>
</dbReference>
<dbReference type="GO" id="GO:0001525">
    <property type="term" value="P:angiogenesis"/>
    <property type="evidence" value="ECO:0007669"/>
    <property type="project" value="TreeGrafter"/>
</dbReference>
<dbReference type="PROSITE" id="PS00242">
    <property type="entry name" value="INTEGRIN_ALPHA"/>
    <property type="match status" value="1"/>
</dbReference>
<proteinExistence type="inferred from homology"/>
<comment type="similarity">
    <text evidence="2 13">Belongs to the integrin alpha chain family.</text>
</comment>
<keyword evidence="10 13" id="KW-0675">Receptor</keyword>
<dbReference type="GO" id="GO:0005178">
    <property type="term" value="F:integrin binding"/>
    <property type="evidence" value="ECO:0007669"/>
    <property type="project" value="TreeGrafter"/>
</dbReference>
<dbReference type="InterPro" id="IPR032695">
    <property type="entry name" value="Integrin_dom_sf"/>
</dbReference>
<evidence type="ECO:0000259" key="17">
    <source>
        <dbReference type="Pfam" id="PF20806"/>
    </source>
</evidence>
<dbReference type="GO" id="GO:0009897">
    <property type="term" value="C:external side of plasma membrane"/>
    <property type="evidence" value="ECO:0007669"/>
    <property type="project" value="TreeGrafter"/>
</dbReference>
<dbReference type="InterPro" id="IPR018184">
    <property type="entry name" value="Integrin_alpha_C_CS"/>
</dbReference>
<evidence type="ECO:0000259" key="15">
    <source>
        <dbReference type="Pfam" id="PF08441"/>
    </source>
</evidence>
<feature type="domain" description="Integrin alpha second immunoglobulin-like" evidence="16">
    <location>
        <begin position="526"/>
        <end position="662"/>
    </location>
</feature>
<gene>
    <name evidence="18" type="ORF">D5F01_LYC18034</name>
</gene>
<dbReference type="InterPro" id="IPR048286">
    <property type="entry name" value="Integrin_alpha_Ig-like_3"/>
</dbReference>
<dbReference type="Pfam" id="PF20805">
    <property type="entry name" value="Integrin_A_Ig_2"/>
    <property type="match status" value="1"/>
</dbReference>
<evidence type="ECO:0000313" key="19">
    <source>
        <dbReference type="Proteomes" id="UP000424527"/>
    </source>
</evidence>
<keyword evidence="3 13" id="KW-0812">Transmembrane</keyword>
<dbReference type="InterPro" id="IPR048285">
    <property type="entry name" value="Integrin_alpha_Ig-like_2"/>
</dbReference>
<feature type="domain" description="Integrin alpha first immunoglubulin-like" evidence="15">
    <location>
        <begin position="379"/>
        <end position="505"/>
    </location>
</feature>
<keyword evidence="7 13" id="KW-1133">Transmembrane helix</keyword>
<protein>
    <submittedName>
        <fullName evidence="18">Integrin alpha-IIb GPalpha IIb</fullName>
    </submittedName>
</protein>
<accession>A0A6G0HU89</accession>
<evidence type="ECO:0000256" key="5">
    <source>
        <dbReference type="ARBA" id="ARBA00022737"/>
    </source>
</evidence>
<dbReference type="SMART" id="SM00191">
    <property type="entry name" value="Int_alpha"/>
    <property type="match status" value="4"/>
</dbReference>
<keyword evidence="19" id="KW-1185">Reference proteome</keyword>
<dbReference type="GO" id="GO:0033627">
    <property type="term" value="P:cell adhesion mediated by integrin"/>
    <property type="evidence" value="ECO:0007669"/>
    <property type="project" value="TreeGrafter"/>
</dbReference>
<keyword evidence="4" id="KW-0732">Signal</keyword>
<dbReference type="Gene3D" id="2.60.40.1460">
    <property type="entry name" value="Integrin domains. Chain A, domain 2"/>
    <property type="match status" value="1"/>
</dbReference>
<feature type="repeat" description="FG-GAP" evidence="12">
    <location>
        <begin position="204"/>
        <end position="268"/>
    </location>
</feature>
<dbReference type="InterPro" id="IPR013649">
    <property type="entry name" value="Integrin_alpha_Ig-like_1"/>
</dbReference>
<dbReference type="PANTHER" id="PTHR23220:SF73">
    <property type="entry name" value="INTEGRIN ALPHA-IIB"/>
    <property type="match status" value="1"/>
</dbReference>
<feature type="compositionally biased region" description="Basic and acidic residues" evidence="14">
    <location>
        <begin position="927"/>
        <end position="939"/>
    </location>
</feature>
<dbReference type="EMBL" id="REGW02000018">
    <property type="protein sequence ID" value="KAE8282647.1"/>
    <property type="molecule type" value="Genomic_DNA"/>
</dbReference>
<evidence type="ECO:0000256" key="2">
    <source>
        <dbReference type="ARBA" id="ARBA00008054"/>
    </source>
</evidence>
<evidence type="ECO:0000256" key="1">
    <source>
        <dbReference type="ARBA" id="ARBA00004479"/>
    </source>
</evidence>
<dbReference type="PRINTS" id="PR01185">
    <property type="entry name" value="INTEGRINA"/>
</dbReference>
<dbReference type="PROSITE" id="PS51470">
    <property type="entry name" value="FG_GAP"/>
    <property type="match status" value="3"/>
</dbReference>
<evidence type="ECO:0000256" key="8">
    <source>
        <dbReference type="ARBA" id="ARBA00023037"/>
    </source>
</evidence>
<dbReference type="SUPFAM" id="SSF69179">
    <property type="entry name" value="Integrin domains"/>
    <property type="match status" value="3"/>
</dbReference>
<dbReference type="Pfam" id="PF20806">
    <property type="entry name" value="Integrin_A_Ig_3"/>
    <property type="match status" value="1"/>
</dbReference>
<dbReference type="Gene3D" id="2.130.10.130">
    <property type="entry name" value="Integrin alpha, N-terminal"/>
    <property type="match status" value="1"/>
</dbReference>
<dbReference type="Gene3D" id="2.60.40.1530">
    <property type="entry name" value="ntegrin, alpha v. Chain A, domain 4"/>
    <property type="match status" value="1"/>
</dbReference>
<feature type="region of interest" description="Disordered" evidence="14">
    <location>
        <begin position="912"/>
        <end position="939"/>
    </location>
</feature>
<dbReference type="InterPro" id="IPR000413">
    <property type="entry name" value="Integrin_alpha"/>
</dbReference>
<evidence type="ECO:0000256" key="11">
    <source>
        <dbReference type="ARBA" id="ARBA00023180"/>
    </source>
</evidence>
<dbReference type="Pfam" id="PF08441">
    <property type="entry name" value="Integrin_A_Ig_1"/>
    <property type="match status" value="1"/>
</dbReference>
<feature type="compositionally biased region" description="Acidic residues" evidence="14">
    <location>
        <begin position="915"/>
        <end position="926"/>
    </location>
</feature>
<keyword evidence="6 13" id="KW-0130">Cell adhesion</keyword>
<dbReference type="GO" id="GO:0007229">
    <property type="term" value="P:integrin-mediated signaling pathway"/>
    <property type="evidence" value="ECO:0007669"/>
    <property type="project" value="UniProtKB-KW"/>
</dbReference>
<evidence type="ECO:0000256" key="4">
    <source>
        <dbReference type="ARBA" id="ARBA00022729"/>
    </source>
</evidence>
<keyword evidence="8 13" id="KW-0401">Integrin</keyword>
<dbReference type="GO" id="GO:0098609">
    <property type="term" value="P:cell-cell adhesion"/>
    <property type="evidence" value="ECO:0007669"/>
    <property type="project" value="TreeGrafter"/>
</dbReference>
<evidence type="ECO:0000259" key="16">
    <source>
        <dbReference type="Pfam" id="PF20805"/>
    </source>
</evidence>
<evidence type="ECO:0000256" key="10">
    <source>
        <dbReference type="ARBA" id="ARBA00023170"/>
    </source>
</evidence>
<feature type="repeat" description="FG-GAP" evidence="12">
    <location>
        <begin position="270"/>
        <end position="329"/>
    </location>
</feature>
<dbReference type="SUPFAM" id="SSF69318">
    <property type="entry name" value="Integrin alpha N-terminal domain"/>
    <property type="match status" value="1"/>
</dbReference>